<protein>
    <submittedName>
        <fullName evidence="1">Uncharacterized protein</fullName>
    </submittedName>
</protein>
<name>I6ZKN2_ENCRO</name>
<organism evidence="1 2">
    <name type="scientific">Encephalitozoon romaleae (strain SJ-2008)</name>
    <name type="common">Microsporidian parasite</name>
    <dbReference type="NCBI Taxonomy" id="1178016"/>
    <lineage>
        <taxon>Eukaryota</taxon>
        <taxon>Fungi</taxon>
        <taxon>Fungi incertae sedis</taxon>
        <taxon>Microsporidia</taxon>
        <taxon>Unikaryonidae</taxon>
        <taxon>Encephalitozoon</taxon>
    </lineage>
</organism>
<reference evidence="1 2" key="1">
    <citation type="journal article" date="2012" name="Proc. Natl. Acad. Sci. U.S.A.">
        <title>Gain and loss of multiple functionally related, horizontally transferred genes in the reduced genomes of two microsporidian parasites.</title>
        <authorList>
            <person name="Pombert J.-F."/>
            <person name="Selman M."/>
            <person name="Burki F."/>
            <person name="Bardell F.T."/>
            <person name="Farinelli L."/>
            <person name="Solter L.F."/>
            <person name="Whitman D.W."/>
            <person name="Weiss L.M."/>
            <person name="Corradi N."/>
            <person name="Keeling P.J."/>
        </authorList>
    </citation>
    <scope>NUCLEOTIDE SEQUENCE [LARGE SCALE GENOMIC DNA]</scope>
    <source>
        <strain evidence="1 2">SJ-2008</strain>
    </source>
</reference>
<dbReference type="EMBL" id="CP003529">
    <property type="protein sequence ID" value="AFN83868.1"/>
    <property type="molecule type" value="Genomic_DNA"/>
</dbReference>
<dbReference type="OrthoDB" id="2190976at2759"/>
<dbReference type="VEuPathDB" id="MicrosporidiaDB:EROM_100520"/>
<dbReference type="KEGG" id="ero:EROM_100520"/>
<dbReference type="HOGENOM" id="CLU_946746_0_0_1"/>
<evidence type="ECO:0000313" key="2">
    <source>
        <dbReference type="Proteomes" id="UP000010094"/>
    </source>
</evidence>
<proteinExistence type="predicted"/>
<accession>I6ZKN2</accession>
<keyword evidence="2" id="KW-1185">Reference proteome</keyword>
<evidence type="ECO:0000313" key="1">
    <source>
        <dbReference type="EMBL" id="AFN83868.1"/>
    </source>
</evidence>
<dbReference type="RefSeq" id="XP_009265365.1">
    <property type="nucleotide sequence ID" value="XM_009267090.1"/>
</dbReference>
<dbReference type="Proteomes" id="UP000010094">
    <property type="component" value="Chromosome X"/>
</dbReference>
<dbReference type="GeneID" id="20564482"/>
<gene>
    <name evidence="1" type="ordered locus">EROM_100520</name>
</gene>
<sequence length="294" mass="33840">MDVQGLREEREACIRERVLLADEMDSFIVGHIGEIREVLTIGEAISSMICSEELLMFVSWRVSRLVELIRDKKIEVLSDLLEKRIDCKCLEDILAAEYCCKKVLSNDTIECPVLDIDVCIDVVNGIVDIKGDRFRRIIVGTDKVLHRSLDKLFSEAFHMKVSKELMLSYIFNVKLEMGLEIFRSLYEKPLEVLKSLASYKYYKEKGIHILIKKDEVPHHLLESVRAEVEKEIAGIIGMESSDEKKVLLINYLLVMFGGIGSDLDLSYFDGKKEGYVLDWRKFENNTFTQNTNIS</sequence>
<dbReference type="AlphaFoldDB" id="I6ZKN2"/>